<dbReference type="InterPro" id="IPR050714">
    <property type="entry name" value="Cobalamin_biosynth_MTase"/>
</dbReference>
<dbReference type="InterPro" id="IPR035996">
    <property type="entry name" value="4pyrrol_Methylase_sf"/>
</dbReference>
<evidence type="ECO:0000256" key="3">
    <source>
        <dbReference type="ARBA" id="ARBA00022603"/>
    </source>
</evidence>
<dbReference type="PANTHER" id="PTHR43182">
    <property type="entry name" value="COBALT-PRECORRIN-6B C(15)-METHYLTRANSFERASE (DECARBOXYLATING)"/>
    <property type="match status" value="1"/>
</dbReference>
<dbReference type="InterPro" id="IPR014008">
    <property type="entry name" value="Cbl_synth_MTase_CbiT"/>
</dbReference>
<dbReference type="NCBIfam" id="TIGR02469">
    <property type="entry name" value="CbiT"/>
    <property type="match status" value="1"/>
</dbReference>
<gene>
    <name evidence="7" type="primary">cbiE</name>
    <name evidence="7" type="ORF">HH303_12285</name>
</gene>
<keyword evidence="8" id="KW-1185">Reference proteome</keyword>
<dbReference type="PANTHER" id="PTHR43182:SF1">
    <property type="entry name" value="COBALT-PRECORRIN-7 C(5)-METHYLTRANSFERASE"/>
    <property type="match status" value="1"/>
</dbReference>
<sequence length="405" mass="42907">MSDTAPWLSIVGIGEDGLSGLSPIGRALIDGAGTLVGGKRHLAMIPDDHRAERLTWRVPLTDTVADITDRRGTPVCILATGDPMSYGIGVTLGRYVARQEMTVVPAPGAFSLAAARMGWPLEEVTRLTLHGRPLSLLSSHLEPGAKLFILSENAQTPGEVAGVLTAEGYGASRVTVLEHLGGEKERLVDGVARGWDIPPGADLNTIAVDCIPEAGARVLSRMPGLPDDAFHSDGQLTKREVRAATLAKLAPRRNALLWDVGAGCGSIAIEWMRAGGRAVAIERDATRCRYITRNAAALGVPMLDLLEGPAPDALSELDEAPDAVFIGGGLTTAGLIAQCWDRLAPGGTFVANAVTQEGEIILAGLQRDWGGETARIAVSRLEPIGPHHGWRPMMQVTQYSIRKPF</sequence>
<accession>A0A7Y0HGT2</accession>
<evidence type="ECO:0000256" key="5">
    <source>
        <dbReference type="ARBA" id="ARBA00022691"/>
    </source>
</evidence>
<dbReference type="NCBIfam" id="TIGR02467">
    <property type="entry name" value="CbiE"/>
    <property type="match status" value="1"/>
</dbReference>
<proteinExistence type="predicted"/>
<name>A0A7Y0HGT2_9PROT</name>
<dbReference type="GO" id="GO:0008276">
    <property type="term" value="F:protein methyltransferase activity"/>
    <property type="evidence" value="ECO:0007669"/>
    <property type="project" value="InterPro"/>
</dbReference>
<protein>
    <submittedName>
        <fullName evidence="7">Precorrin-6y C5,15-methyltransferase (Decarboxylating) subunit CbiE</fullName>
    </submittedName>
</protein>
<organism evidence="7 8">
    <name type="scientific">Pacificispira spongiicola</name>
    <dbReference type="NCBI Taxonomy" id="2729598"/>
    <lineage>
        <taxon>Bacteria</taxon>
        <taxon>Pseudomonadati</taxon>
        <taxon>Pseudomonadota</taxon>
        <taxon>Alphaproteobacteria</taxon>
        <taxon>Rhodospirillales</taxon>
        <taxon>Rhodospirillaceae</taxon>
        <taxon>Pacificispira</taxon>
    </lineage>
</organism>
<dbReference type="Gene3D" id="3.40.50.150">
    <property type="entry name" value="Vaccinia Virus protein VP39"/>
    <property type="match status" value="1"/>
</dbReference>
<dbReference type="Pfam" id="PF00590">
    <property type="entry name" value="TP_methylase"/>
    <property type="match status" value="1"/>
</dbReference>
<evidence type="ECO:0000256" key="4">
    <source>
        <dbReference type="ARBA" id="ARBA00022679"/>
    </source>
</evidence>
<keyword evidence="3 7" id="KW-0489">Methyltransferase</keyword>
<evidence type="ECO:0000256" key="2">
    <source>
        <dbReference type="ARBA" id="ARBA00022573"/>
    </source>
</evidence>
<evidence type="ECO:0000313" key="8">
    <source>
        <dbReference type="Proteomes" id="UP000539372"/>
    </source>
</evidence>
<dbReference type="GO" id="GO:0032259">
    <property type="term" value="P:methylation"/>
    <property type="evidence" value="ECO:0007669"/>
    <property type="project" value="UniProtKB-KW"/>
</dbReference>
<dbReference type="UniPathway" id="UPA00148"/>
<dbReference type="PIRSF" id="PIRSF036428">
    <property type="entry name" value="CobL"/>
    <property type="match status" value="1"/>
</dbReference>
<dbReference type="AlphaFoldDB" id="A0A7Y0HGT2"/>
<dbReference type="SUPFAM" id="SSF53335">
    <property type="entry name" value="S-adenosyl-L-methionine-dependent methyltransferases"/>
    <property type="match status" value="1"/>
</dbReference>
<dbReference type="InterPro" id="IPR014777">
    <property type="entry name" value="4pyrrole_Mease_sub1"/>
</dbReference>
<dbReference type="Proteomes" id="UP000539372">
    <property type="component" value="Unassembled WGS sequence"/>
</dbReference>
<dbReference type="InterPro" id="IPR012818">
    <property type="entry name" value="CbiE"/>
</dbReference>
<dbReference type="CDD" id="cd11644">
    <property type="entry name" value="Precorrin-6Y-MT"/>
    <property type="match status" value="1"/>
</dbReference>
<dbReference type="SUPFAM" id="SSF53790">
    <property type="entry name" value="Tetrapyrrole methylase"/>
    <property type="match status" value="1"/>
</dbReference>
<comment type="pathway">
    <text evidence="1">Cofactor biosynthesis; adenosylcobalamin biosynthesis.</text>
</comment>
<feature type="domain" description="Tetrapyrrole methylase" evidence="6">
    <location>
        <begin position="8"/>
        <end position="191"/>
    </location>
</feature>
<reference evidence="7 8" key="1">
    <citation type="submission" date="2020-04" db="EMBL/GenBank/DDBJ databases">
        <title>Rhodospirillaceae bacterium KN72 isolated from deep sea.</title>
        <authorList>
            <person name="Zhang D.-C."/>
        </authorList>
    </citation>
    <scope>NUCLEOTIDE SEQUENCE [LARGE SCALE GENOMIC DNA]</scope>
    <source>
        <strain evidence="7 8">KN72</strain>
    </source>
</reference>
<keyword evidence="4 7" id="KW-0808">Transferase</keyword>
<dbReference type="InterPro" id="IPR006365">
    <property type="entry name" value="Cbl_synth_CobL"/>
</dbReference>
<comment type="caution">
    <text evidence="7">The sequence shown here is derived from an EMBL/GenBank/DDBJ whole genome shotgun (WGS) entry which is preliminary data.</text>
</comment>
<dbReference type="EMBL" id="JABBNT010000003">
    <property type="protein sequence ID" value="NMM45262.1"/>
    <property type="molecule type" value="Genomic_DNA"/>
</dbReference>
<dbReference type="Gene3D" id="3.40.1010.10">
    <property type="entry name" value="Cobalt-precorrin-4 Transmethylase, Domain 1"/>
    <property type="match status" value="1"/>
</dbReference>
<dbReference type="CDD" id="cd02440">
    <property type="entry name" value="AdoMet_MTases"/>
    <property type="match status" value="1"/>
</dbReference>
<dbReference type="RefSeq" id="WP_169625612.1">
    <property type="nucleotide sequence ID" value="NZ_JABBNT010000003.1"/>
</dbReference>
<evidence type="ECO:0000313" key="7">
    <source>
        <dbReference type="EMBL" id="NMM45262.1"/>
    </source>
</evidence>
<dbReference type="GO" id="GO:0009236">
    <property type="term" value="P:cobalamin biosynthetic process"/>
    <property type="evidence" value="ECO:0007669"/>
    <property type="project" value="UniProtKB-UniPathway"/>
</dbReference>
<keyword evidence="5" id="KW-0949">S-adenosyl-L-methionine</keyword>
<evidence type="ECO:0000259" key="6">
    <source>
        <dbReference type="Pfam" id="PF00590"/>
    </source>
</evidence>
<evidence type="ECO:0000256" key="1">
    <source>
        <dbReference type="ARBA" id="ARBA00004953"/>
    </source>
</evidence>
<dbReference type="InterPro" id="IPR029063">
    <property type="entry name" value="SAM-dependent_MTases_sf"/>
</dbReference>
<dbReference type="InterPro" id="IPR000878">
    <property type="entry name" value="4pyrrol_Mease"/>
</dbReference>
<keyword evidence="2" id="KW-0169">Cobalamin biosynthesis</keyword>